<name>A0A0S7YBK1_UNCT6</name>
<comment type="caution">
    <text evidence="1">The sequence shown here is derived from an EMBL/GenBank/DDBJ whole genome shotgun (WGS) entry which is preliminary data.</text>
</comment>
<proteinExistence type="predicted"/>
<sequence length="910" mass="102023">MVLILFLLLYSETDKAVGISDKGELSNVTSNFGLISYHHYITPAFHWPDATPSTHQYCTGFGIFVARNDTVIESFDHVTPEWAPLEGSYGSLFSGEDTIPGGTPIMATSDNTKTWPKSGGEPFWPGPYRKDPQTGEEVEGEFTSDQDLFCVFNDQEGFGLQANQSTYSYGRIYAQDILFYDLHIYSTKTTAISDMYLGFRGKIRCDYDMQDYLGLYRDSLITFIYYWDADGAAQDPWESVGMVGIGFLNQEITDFHYYRKQDEPIEDFRMYPIIISDPSDPDIDSSLFFHGSDTHIDDPSLVQSLPPESTSAYNFFVSSGPKTIMPYDTLQFTVVVVCGVDSTDLFENLTMALVMADNYFLGSGPPTPPLVYGVAGYKQVTLYWDPEPSESSVDIMTEKQDFEGYKIYRSENQGVTWGQEITNEKGEVVGYVPIAQFDSKDSIYGTDPAFPYQSLGNETGLKHTFVDSNVYNGIEYWYCVAAYDKGNQIPDSLEPSYENPKGRPEGAHVVLVIPAPMPSGYNSGYVEGGDTLQSSGGQCEALAMVNILNPAELVPHTYEITFNDSTIADSVMTTFNLFDVTDQETLFFHHELSDSSFDNIPVTDGFRLTLFNAGSGVKSMEWTKVSGDTCAFEWWRWIGDYSTMVSEPYIYGTSDFRIIVDNDASSVFGVEDGFGGDYLTIEMPIRVLDITDSLNPVDVSSYCWLLDYSYYDFFPPETESLYFGPEGWDLIPGGAGYNPTDAGQEVGFFDQIGCWNGDGATATGVVYFGTQNGPGSIPPSDGDEFTIRTYKPFSTDIHYQFTIIPPFIDSNAVTLDSVKVVPNPYILHSKYENTPYDRRLMFTHLPQECEIQIFNIAGEHIITIQHNNDLGYEYWDLRTKYELEVAYGLYIYVVKTDDGTKAKGKFVIIK</sequence>
<dbReference type="EMBL" id="LJNI01000105">
    <property type="protein sequence ID" value="KPJ72022.1"/>
    <property type="molecule type" value="Genomic_DNA"/>
</dbReference>
<organism evidence="1 2">
    <name type="scientific">candidate division TA06 bacterium DG_78</name>
    <dbReference type="NCBI Taxonomy" id="1703772"/>
    <lineage>
        <taxon>Bacteria</taxon>
        <taxon>Bacteria division TA06</taxon>
    </lineage>
</organism>
<reference evidence="1 2" key="1">
    <citation type="journal article" date="2015" name="Microbiome">
        <title>Genomic resolution of linkages in carbon, nitrogen, and sulfur cycling among widespread estuary sediment bacteria.</title>
        <authorList>
            <person name="Baker B.J."/>
            <person name="Lazar C.S."/>
            <person name="Teske A.P."/>
            <person name="Dick G.J."/>
        </authorList>
    </citation>
    <scope>NUCLEOTIDE SEQUENCE [LARGE SCALE GENOMIC DNA]</scope>
    <source>
        <strain evidence="1">DG_78</strain>
    </source>
</reference>
<dbReference type="AlphaFoldDB" id="A0A0S7YBK1"/>
<protein>
    <submittedName>
        <fullName evidence="1">Uncharacterized protein</fullName>
    </submittedName>
</protein>
<evidence type="ECO:0000313" key="1">
    <source>
        <dbReference type="EMBL" id="KPJ72022.1"/>
    </source>
</evidence>
<evidence type="ECO:0000313" key="2">
    <source>
        <dbReference type="Proteomes" id="UP000051012"/>
    </source>
</evidence>
<dbReference type="InterPro" id="IPR013783">
    <property type="entry name" value="Ig-like_fold"/>
</dbReference>
<gene>
    <name evidence="1" type="ORF">AMJ52_07735</name>
</gene>
<accession>A0A0S7YBK1</accession>
<dbReference type="Gene3D" id="2.60.40.10">
    <property type="entry name" value="Immunoglobulins"/>
    <property type="match status" value="1"/>
</dbReference>
<dbReference type="Proteomes" id="UP000051012">
    <property type="component" value="Unassembled WGS sequence"/>
</dbReference>